<dbReference type="Pfam" id="PF02082">
    <property type="entry name" value="Rrf2"/>
    <property type="match status" value="1"/>
</dbReference>
<dbReference type="EMBL" id="NISI01000001">
    <property type="protein sequence ID" value="OWR06271.1"/>
    <property type="molecule type" value="Genomic_DNA"/>
</dbReference>
<evidence type="ECO:0000256" key="1">
    <source>
        <dbReference type="ARBA" id="ARBA00023125"/>
    </source>
</evidence>
<accession>A0A254NE68</accession>
<organism evidence="2 3">
    <name type="scientific">Roseateles puraquae</name>
    <dbReference type="NCBI Taxonomy" id="431059"/>
    <lineage>
        <taxon>Bacteria</taxon>
        <taxon>Pseudomonadati</taxon>
        <taxon>Pseudomonadota</taxon>
        <taxon>Betaproteobacteria</taxon>
        <taxon>Burkholderiales</taxon>
        <taxon>Sphaerotilaceae</taxon>
        <taxon>Roseateles</taxon>
    </lineage>
</organism>
<keyword evidence="1" id="KW-0238">DNA-binding</keyword>
<evidence type="ECO:0000313" key="3">
    <source>
        <dbReference type="Proteomes" id="UP000197446"/>
    </source>
</evidence>
<proteinExistence type="predicted"/>
<dbReference type="Gene3D" id="1.10.10.10">
    <property type="entry name" value="Winged helix-like DNA-binding domain superfamily/Winged helix DNA-binding domain"/>
    <property type="match status" value="1"/>
</dbReference>
<dbReference type="PANTHER" id="PTHR33221:SF4">
    <property type="entry name" value="HTH-TYPE TRANSCRIPTIONAL REPRESSOR NSRR"/>
    <property type="match status" value="1"/>
</dbReference>
<dbReference type="InterPro" id="IPR000944">
    <property type="entry name" value="Tscrpt_reg_Rrf2"/>
</dbReference>
<reference evidence="2 3" key="1">
    <citation type="journal article" date="2007" name="Int. J. Syst. Evol. Microbiol.">
        <title>Description of Pelomonas aquatica sp. nov. and Pelomonas puraquae sp. nov., isolated from industrial and haemodialysis water.</title>
        <authorList>
            <person name="Gomila M."/>
            <person name="Bowien B."/>
            <person name="Falsen E."/>
            <person name="Moore E.R."/>
            <person name="Lalucat J."/>
        </authorList>
    </citation>
    <scope>NUCLEOTIDE SEQUENCE [LARGE SCALE GENOMIC DNA]</scope>
    <source>
        <strain evidence="2 3">CCUG 52769</strain>
    </source>
</reference>
<dbReference type="PROSITE" id="PS51197">
    <property type="entry name" value="HTH_RRF2_2"/>
    <property type="match status" value="1"/>
</dbReference>
<gene>
    <name evidence="2" type="ORF">CDO81_06580</name>
</gene>
<dbReference type="Proteomes" id="UP000197446">
    <property type="component" value="Unassembled WGS sequence"/>
</dbReference>
<dbReference type="GO" id="GO:0003700">
    <property type="term" value="F:DNA-binding transcription factor activity"/>
    <property type="evidence" value="ECO:0007669"/>
    <property type="project" value="TreeGrafter"/>
</dbReference>
<dbReference type="AlphaFoldDB" id="A0A254NE68"/>
<comment type="caution">
    <text evidence="2">The sequence shown here is derived from an EMBL/GenBank/DDBJ whole genome shotgun (WGS) entry which is preliminary data.</text>
</comment>
<evidence type="ECO:0000313" key="2">
    <source>
        <dbReference type="EMBL" id="OWR06271.1"/>
    </source>
</evidence>
<name>A0A254NE68_9BURK</name>
<dbReference type="PANTHER" id="PTHR33221">
    <property type="entry name" value="WINGED HELIX-TURN-HELIX TRANSCRIPTIONAL REGULATOR, RRF2 FAMILY"/>
    <property type="match status" value="1"/>
</dbReference>
<dbReference type="RefSeq" id="WP_088482474.1">
    <property type="nucleotide sequence ID" value="NZ_NISI01000001.1"/>
</dbReference>
<sequence length="151" mass="16403">MKLTTFTDYSLRVLMYLATDPDRRATVAEICAAFDVKANHLTKVVHHLGRHGWVSTVRGKGGGLTLARLPEAIRLGDVVRETEAPDLPAECFSSRGRPCAIVGQCRLKGVLAQALEAFYEVLDRYTLADITANREGLAQLLRLPAATGLAA</sequence>
<keyword evidence="3" id="KW-1185">Reference proteome</keyword>
<dbReference type="InterPro" id="IPR036390">
    <property type="entry name" value="WH_DNA-bd_sf"/>
</dbReference>
<dbReference type="GO" id="GO:0005829">
    <property type="term" value="C:cytosol"/>
    <property type="evidence" value="ECO:0007669"/>
    <property type="project" value="TreeGrafter"/>
</dbReference>
<protein>
    <submittedName>
        <fullName evidence="2">BadM/Rrf2 family transcriptional regulator</fullName>
    </submittedName>
</protein>
<dbReference type="NCBIfam" id="TIGR00738">
    <property type="entry name" value="rrf2_super"/>
    <property type="match status" value="1"/>
</dbReference>
<dbReference type="SUPFAM" id="SSF46785">
    <property type="entry name" value="Winged helix' DNA-binding domain"/>
    <property type="match status" value="1"/>
</dbReference>
<dbReference type="OrthoDB" id="9795923at2"/>
<dbReference type="GO" id="GO:0003677">
    <property type="term" value="F:DNA binding"/>
    <property type="evidence" value="ECO:0007669"/>
    <property type="project" value="UniProtKB-KW"/>
</dbReference>
<dbReference type="InterPro" id="IPR036388">
    <property type="entry name" value="WH-like_DNA-bd_sf"/>
</dbReference>